<protein>
    <submittedName>
        <fullName evidence="1">Uncharacterized protein</fullName>
    </submittedName>
</protein>
<gene>
    <name evidence="1" type="ORF">RU07_01985</name>
</gene>
<reference evidence="1 2" key="1">
    <citation type="submission" date="2014-12" db="EMBL/GenBank/DDBJ databases">
        <title>16Stimator: statistical estimation of ribosomal gene copy numbers from draft genome assemblies.</title>
        <authorList>
            <person name="Perisin M.A."/>
            <person name="Vetter M."/>
            <person name="Gilbert J.A."/>
            <person name="Bergelson J."/>
        </authorList>
    </citation>
    <scope>NUCLEOTIDE SEQUENCE [LARGE SCALE GENOMIC DNA]</scope>
    <source>
        <strain evidence="1 2">MEJ076</strain>
    </source>
</reference>
<evidence type="ECO:0000313" key="1">
    <source>
        <dbReference type="EMBL" id="KIQ05002.1"/>
    </source>
</evidence>
<accession>A0A0D0JGA1</accession>
<sequence length="72" mass="8185">MSPILIMAASDAAFDGRTFSALGRHERRRYIERSIASLRALHQAGANFDAEIIAELARCRFLDHIEELIDER</sequence>
<proteinExistence type="predicted"/>
<dbReference type="Proteomes" id="UP000035017">
    <property type="component" value="Unassembled WGS sequence"/>
</dbReference>
<dbReference type="EMBL" id="JXQV01000003">
    <property type="protein sequence ID" value="KIQ05002.1"/>
    <property type="molecule type" value="Genomic_DNA"/>
</dbReference>
<comment type="caution">
    <text evidence="1">The sequence shown here is derived from an EMBL/GenBank/DDBJ whole genome shotgun (WGS) entry which is preliminary data.</text>
</comment>
<dbReference type="AlphaFoldDB" id="A0A0D0JGA1"/>
<name>A0A0D0JGA1_AGRTU</name>
<organism evidence="1 2">
    <name type="scientific">Agrobacterium tumefaciens</name>
    <dbReference type="NCBI Taxonomy" id="358"/>
    <lineage>
        <taxon>Bacteria</taxon>
        <taxon>Pseudomonadati</taxon>
        <taxon>Pseudomonadota</taxon>
        <taxon>Alphaproteobacteria</taxon>
        <taxon>Hyphomicrobiales</taxon>
        <taxon>Rhizobiaceae</taxon>
        <taxon>Rhizobium/Agrobacterium group</taxon>
        <taxon>Agrobacterium</taxon>
        <taxon>Agrobacterium tumefaciens complex</taxon>
    </lineage>
</organism>
<evidence type="ECO:0000313" key="2">
    <source>
        <dbReference type="Proteomes" id="UP000035017"/>
    </source>
</evidence>